<dbReference type="InterPro" id="IPR006131">
    <property type="entry name" value="Asp_carbamoyltransf_Asp/Orn-bd"/>
</dbReference>
<evidence type="ECO:0000256" key="2">
    <source>
        <dbReference type="ARBA" id="ARBA00013007"/>
    </source>
</evidence>
<keyword evidence="6" id="KW-1185">Reference proteome</keyword>
<comment type="similarity">
    <text evidence="1">Belongs to the aspartate/ornithine carbamoyltransferase superfamily. OTCase family.</text>
</comment>
<dbReference type="InterPro" id="IPR036901">
    <property type="entry name" value="Asp/Orn_carbamoylTrfase_sf"/>
</dbReference>
<evidence type="ECO:0000313" key="5">
    <source>
        <dbReference type="EMBL" id="CAH0401692.1"/>
    </source>
</evidence>
<dbReference type="SUPFAM" id="SSF53671">
    <property type="entry name" value="Aspartate/ornithine carbamoyltransferase"/>
    <property type="match status" value="1"/>
</dbReference>
<name>A0ABN8B1M8_CHISP</name>
<organism evidence="5 6">
    <name type="scientific">Chilo suppressalis</name>
    <name type="common">Asiatic rice borer moth</name>
    <dbReference type="NCBI Taxonomy" id="168631"/>
    <lineage>
        <taxon>Eukaryota</taxon>
        <taxon>Metazoa</taxon>
        <taxon>Ecdysozoa</taxon>
        <taxon>Arthropoda</taxon>
        <taxon>Hexapoda</taxon>
        <taxon>Insecta</taxon>
        <taxon>Pterygota</taxon>
        <taxon>Neoptera</taxon>
        <taxon>Endopterygota</taxon>
        <taxon>Lepidoptera</taxon>
        <taxon>Glossata</taxon>
        <taxon>Ditrysia</taxon>
        <taxon>Pyraloidea</taxon>
        <taxon>Crambidae</taxon>
        <taxon>Crambinae</taxon>
        <taxon>Chilo</taxon>
    </lineage>
</organism>
<dbReference type="Pfam" id="PF00185">
    <property type="entry name" value="OTCace"/>
    <property type="match status" value="1"/>
</dbReference>
<gene>
    <name evidence="5" type="ORF">CHILSU_LOCUS4925</name>
</gene>
<dbReference type="EC" id="2.1.3.3" evidence="2"/>
<keyword evidence="3" id="KW-0808">Transferase</keyword>
<evidence type="ECO:0000259" key="4">
    <source>
        <dbReference type="Pfam" id="PF00185"/>
    </source>
</evidence>
<sequence>MMKVVKFNPDAFLQIKHYRQQAHKPRHLICFKQWTSEMVMDIINSAINLKHSIGDTHNKRMDILKDSKVMILQELNEPVLNMAVSKAATFLGAYDVNIVDHLIWDNNYIGKVFSLMADVIFVATATHMCVQRFADQASVPVLCMRSRTHASIQSLATIMTIIEEYDSMQNVNVAYMGHAHPVLNSYLLLCPMLGANIRFRCCCKKQTGVSPLLYKASEELTCQTHTESKECMRKSQVLTNATVIISGPSTNKEESKEFQINVREIQKNTSAKWIYFHTCPRGKEVDDDLFDHCNSRTFNSFQNMQYIAAALMANAVKGYKF</sequence>
<dbReference type="Gene3D" id="3.40.50.1370">
    <property type="entry name" value="Aspartate/ornithine carbamoyltransferase"/>
    <property type="match status" value="2"/>
</dbReference>
<reference evidence="5" key="1">
    <citation type="submission" date="2021-12" db="EMBL/GenBank/DDBJ databases">
        <authorList>
            <person name="King R."/>
        </authorList>
    </citation>
    <scope>NUCLEOTIDE SEQUENCE</scope>
</reference>
<feature type="domain" description="Aspartate/ornithine carbamoyltransferase Asp/Orn-binding" evidence="4">
    <location>
        <begin position="170"/>
        <end position="313"/>
    </location>
</feature>
<dbReference type="PANTHER" id="PTHR45753:SF3">
    <property type="entry name" value="ORNITHINE TRANSCARBAMYLASE, MITOCHONDRIAL"/>
    <property type="match status" value="1"/>
</dbReference>
<dbReference type="EMBL" id="OU963895">
    <property type="protein sequence ID" value="CAH0401692.1"/>
    <property type="molecule type" value="Genomic_DNA"/>
</dbReference>
<dbReference type="Proteomes" id="UP001153292">
    <property type="component" value="Chromosome 2"/>
</dbReference>
<evidence type="ECO:0000256" key="1">
    <source>
        <dbReference type="ARBA" id="ARBA00007805"/>
    </source>
</evidence>
<evidence type="ECO:0000256" key="3">
    <source>
        <dbReference type="ARBA" id="ARBA00022679"/>
    </source>
</evidence>
<dbReference type="PANTHER" id="PTHR45753">
    <property type="entry name" value="ORNITHINE CARBAMOYLTRANSFERASE, MITOCHONDRIAL"/>
    <property type="match status" value="1"/>
</dbReference>
<accession>A0ABN8B1M8</accession>
<proteinExistence type="inferred from homology"/>
<protein>
    <recommendedName>
        <fullName evidence="2">ornithine carbamoyltransferase</fullName>
        <ecNumber evidence="2">2.1.3.3</ecNumber>
    </recommendedName>
</protein>
<evidence type="ECO:0000313" key="6">
    <source>
        <dbReference type="Proteomes" id="UP001153292"/>
    </source>
</evidence>